<accession>A0A9D4W6Q0</accession>
<feature type="transmembrane region" description="Helical" evidence="1">
    <location>
        <begin position="12"/>
        <end position="30"/>
    </location>
</feature>
<proteinExistence type="predicted"/>
<dbReference type="Proteomes" id="UP001058974">
    <property type="component" value="Chromosome 6"/>
</dbReference>
<evidence type="ECO:0000313" key="3">
    <source>
        <dbReference type="Proteomes" id="UP001058974"/>
    </source>
</evidence>
<dbReference type="Gramene" id="Psat06G0236600-T1">
    <property type="protein sequence ID" value="KAI5396132.1"/>
    <property type="gene ID" value="KIW84_062366"/>
</dbReference>
<organism evidence="2 3">
    <name type="scientific">Pisum sativum</name>
    <name type="common">Garden pea</name>
    <name type="synonym">Lathyrus oleraceus</name>
    <dbReference type="NCBI Taxonomy" id="3888"/>
    <lineage>
        <taxon>Eukaryota</taxon>
        <taxon>Viridiplantae</taxon>
        <taxon>Streptophyta</taxon>
        <taxon>Embryophyta</taxon>
        <taxon>Tracheophyta</taxon>
        <taxon>Spermatophyta</taxon>
        <taxon>Magnoliopsida</taxon>
        <taxon>eudicotyledons</taxon>
        <taxon>Gunneridae</taxon>
        <taxon>Pentapetalae</taxon>
        <taxon>rosids</taxon>
        <taxon>fabids</taxon>
        <taxon>Fabales</taxon>
        <taxon>Fabaceae</taxon>
        <taxon>Papilionoideae</taxon>
        <taxon>50 kb inversion clade</taxon>
        <taxon>NPAAA clade</taxon>
        <taxon>Hologalegina</taxon>
        <taxon>IRL clade</taxon>
        <taxon>Fabeae</taxon>
        <taxon>Lathyrus</taxon>
    </lineage>
</organism>
<gene>
    <name evidence="2" type="ORF">KIW84_062366</name>
</gene>
<evidence type="ECO:0000313" key="2">
    <source>
        <dbReference type="EMBL" id="KAI5396132.1"/>
    </source>
</evidence>
<keyword evidence="3" id="KW-1185">Reference proteome</keyword>
<dbReference type="EMBL" id="JAMSHJ010000006">
    <property type="protein sequence ID" value="KAI5396132.1"/>
    <property type="molecule type" value="Genomic_DNA"/>
</dbReference>
<reference evidence="2 3" key="1">
    <citation type="journal article" date="2022" name="Nat. Genet.">
        <title>Improved pea reference genome and pan-genome highlight genomic features and evolutionary characteristics.</title>
        <authorList>
            <person name="Yang T."/>
            <person name="Liu R."/>
            <person name="Luo Y."/>
            <person name="Hu S."/>
            <person name="Wang D."/>
            <person name="Wang C."/>
            <person name="Pandey M.K."/>
            <person name="Ge S."/>
            <person name="Xu Q."/>
            <person name="Li N."/>
            <person name="Li G."/>
            <person name="Huang Y."/>
            <person name="Saxena R.K."/>
            <person name="Ji Y."/>
            <person name="Li M."/>
            <person name="Yan X."/>
            <person name="He Y."/>
            <person name="Liu Y."/>
            <person name="Wang X."/>
            <person name="Xiang C."/>
            <person name="Varshney R.K."/>
            <person name="Ding H."/>
            <person name="Gao S."/>
            <person name="Zong X."/>
        </authorList>
    </citation>
    <scope>NUCLEOTIDE SEQUENCE [LARGE SCALE GENOMIC DNA]</scope>
    <source>
        <strain evidence="2 3">cv. Zhongwan 6</strain>
    </source>
</reference>
<keyword evidence="1" id="KW-1133">Transmembrane helix</keyword>
<dbReference type="AlphaFoldDB" id="A0A9D4W6Q0"/>
<keyword evidence="1" id="KW-0812">Transmembrane</keyword>
<sequence>MLYAHASLRQRYSYMSFLFFSKAVLLPGFISAKLGNPPFSERVYPGMKRKRRGRPTIHQLRAWRKKVQHNDSFNFSHNPSDIIIAKAKEIHKCLVKALDLNHREVEFLKWKAPSHPFVKVNVDGCAKNNPGNAMGDSLEIRMENGSLDS</sequence>
<evidence type="ECO:0000256" key="1">
    <source>
        <dbReference type="SAM" id="Phobius"/>
    </source>
</evidence>
<name>A0A9D4W6Q0_PEA</name>
<protein>
    <submittedName>
        <fullName evidence="2">Uncharacterized protein</fullName>
    </submittedName>
</protein>
<keyword evidence="1" id="KW-0472">Membrane</keyword>
<comment type="caution">
    <text evidence="2">The sequence shown here is derived from an EMBL/GenBank/DDBJ whole genome shotgun (WGS) entry which is preliminary data.</text>
</comment>